<feature type="transmembrane region" description="Helical" evidence="1">
    <location>
        <begin position="12"/>
        <end position="34"/>
    </location>
</feature>
<accession>E4YKU0</accession>
<dbReference type="AlphaFoldDB" id="E4YKU0"/>
<evidence type="ECO:0000256" key="1">
    <source>
        <dbReference type="SAM" id="Phobius"/>
    </source>
</evidence>
<dbReference type="EMBL" id="FN654723">
    <property type="protein sequence ID" value="CBY36101.1"/>
    <property type="molecule type" value="Genomic_DNA"/>
</dbReference>
<dbReference type="Proteomes" id="UP000011014">
    <property type="component" value="Unassembled WGS sequence"/>
</dbReference>
<organism evidence="2">
    <name type="scientific">Oikopleura dioica</name>
    <name type="common">Tunicate</name>
    <dbReference type="NCBI Taxonomy" id="34765"/>
    <lineage>
        <taxon>Eukaryota</taxon>
        <taxon>Metazoa</taxon>
        <taxon>Chordata</taxon>
        <taxon>Tunicata</taxon>
        <taxon>Appendicularia</taxon>
        <taxon>Copelata</taxon>
        <taxon>Oikopleuridae</taxon>
        <taxon>Oikopleura</taxon>
    </lineage>
</organism>
<name>E4YKU0_OIKDI</name>
<keyword evidence="1" id="KW-0812">Transmembrane</keyword>
<keyword evidence="1" id="KW-0472">Membrane</keyword>
<reference evidence="2" key="1">
    <citation type="journal article" date="2010" name="Science">
        <title>Plasticity of animal genome architecture unmasked by rapid evolution of a pelagic tunicate.</title>
        <authorList>
            <person name="Denoeud F."/>
            <person name="Henriet S."/>
            <person name="Mungpakdee S."/>
            <person name="Aury J.M."/>
            <person name="Da Silva C."/>
            <person name="Brinkmann H."/>
            <person name="Mikhaleva J."/>
            <person name="Olsen L.C."/>
            <person name="Jubin C."/>
            <person name="Canestro C."/>
            <person name="Bouquet J.M."/>
            <person name="Danks G."/>
            <person name="Poulain J."/>
            <person name="Campsteijn C."/>
            <person name="Adamski M."/>
            <person name="Cross I."/>
            <person name="Yadetie F."/>
            <person name="Muffato M."/>
            <person name="Louis A."/>
            <person name="Butcher S."/>
            <person name="Tsagkogeorga G."/>
            <person name="Konrad A."/>
            <person name="Singh S."/>
            <person name="Jensen M.F."/>
            <person name="Cong E.H."/>
            <person name="Eikeseth-Otteraa H."/>
            <person name="Noel B."/>
            <person name="Anthouard V."/>
            <person name="Porcel B.M."/>
            <person name="Kachouri-Lafond R."/>
            <person name="Nishino A."/>
            <person name="Ugolini M."/>
            <person name="Chourrout P."/>
            <person name="Nishida H."/>
            <person name="Aasland R."/>
            <person name="Huzurbazar S."/>
            <person name="Westhof E."/>
            <person name="Delsuc F."/>
            <person name="Lehrach H."/>
            <person name="Reinhardt R."/>
            <person name="Weissenbach J."/>
            <person name="Roy S.W."/>
            <person name="Artiguenave F."/>
            <person name="Postlethwait J.H."/>
            <person name="Manak J.R."/>
            <person name="Thompson E.M."/>
            <person name="Jaillon O."/>
            <person name="Du Pasquier L."/>
            <person name="Boudinot P."/>
            <person name="Liberles D.A."/>
            <person name="Volff J.N."/>
            <person name="Philippe H."/>
            <person name="Lenhard B."/>
            <person name="Roest Crollius H."/>
            <person name="Wincker P."/>
            <person name="Chourrout D."/>
        </authorList>
    </citation>
    <scope>NUCLEOTIDE SEQUENCE [LARGE SCALE GENOMIC DNA]</scope>
</reference>
<sequence length="74" mass="8272">MKFTAEFEATFIFALEVFLAKILVRVILAALLSVNSTRSPSQLVSSNADRTFFKASCHLEKDAAERAFLAFTRI</sequence>
<evidence type="ECO:0000313" key="2">
    <source>
        <dbReference type="EMBL" id="CBY36101.1"/>
    </source>
</evidence>
<proteinExistence type="predicted"/>
<gene>
    <name evidence="2" type="ORF">GSOID_T00028584001</name>
</gene>
<keyword evidence="1" id="KW-1133">Transmembrane helix</keyword>
<protein>
    <submittedName>
        <fullName evidence="2">Uncharacterized protein</fullName>
    </submittedName>
</protein>